<dbReference type="PANTHER" id="PTHR43707:SF1">
    <property type="entry name" value="HISTIDINE--TRNA LIGASE, MITOCHONDRIAL-RELATED"/>
    <property type="match status" value="1"/>
</dbReference>
<keyword evidence="2" id="KW-0436">Ligase</keyword>
<protein>
    <recommendedName>
        <fullName evidence="3">Histidyl-tRNA synthetase</fullName>
    </recommendedName>
</protein>
<evidence type="ECO:0000259" key="4">
    <source>
        <dbReference type="Pfam" id="PF03129"/>
    </source>
</evidence>
<evidence type="ECO:0000256" key="1">
    <source>
        <dbReference type="ARBA" id="ARBA00008226"/>
    </source>
</evidence>
<evidence type="ECO:0000256" key="3">
    <source>
        <dbReference type="ARBA" id="ARBA00030619"/>
    </source>
</evidence>
<evidence type="ECO:0000256" key="2">
    <source>
        <dbReference type="ARBA" id="ARBA00023146"/>
    </source>
</evidence>
<proteinExistence type="inferred from homology"/>
<dbReference type="GO" id="GO:0006427">
    <property type="term" value="P:histidyl-tRNA aminoacylation"/>
    <property type="evidence" value="ECO:0007669"/>
    <property type="project" value="TreeGrafter"/>
</dbReference>
<evidence type="ECO:0000313" key="5">
    <source>
        <dbReference type="EMBL" id="OGG60879.1"/>
    </source>
</evidence>
<dbReference type="Gene3D" id="3.40.50.800">
    <property type="entry name" value="Anticodon-binding domain"/>
    <property type="match status" value="1"/>
</dbReference>
<dbReference type="Proteomes" id="UP000178042">
    <property type="component" value="Unassembled WGS sequence"/>
</dbReference>
<comment type="caution">
    <text evidence="5">The sequence shown here is derived from an EMBL/GenBank/DDBJ whole genome shotgun (WGS) entry which is preliminary data.</text>
</comment>
<dbReference type="InterPro" id="IPR036621">
    <property type="entry name" value="Anticodon-bd_dom_sf"/>
</dbReference>
<reference evidence="5 6" key="1">
    <citation type="journal article" date="2016" name="Nat. Commun.">
        <title>Thousands of microbial genomes shed light on interconnected biogeochemical processes in an aquifer system.</title>
        <authorList>
            <person name="Anantharaman K."/>
            <person name="Brown C.T."/>
            <person name="Hug L.A."/>
            <person name="Sharon I."/>
            <person name="Castelle C.J."/>
            <person name="Probst A.J."/>
            <person name="Thomas B.C."/>
            <person name="Singh A."/>
            <person name="Wilkins M.J."/>
            <person name="Karaoz U."/>
            <person name="Brodie E.L."/>
            <person name="Williams K.H."/>
            <person name="Hubbard S.S."/>
            <person name="Banfield J.F."/>
        </authorList>
    </citation>
    <scope>NUCLEOTIDE SEQUENCE [LARGE SCALE GENOMIC DNA]</scope>
</reference>
<dbReference type="InterPro" id="IPR004154">
    <property type="entry name" value="Anticodon-bd"/>
</dbReference>
<dbReference type="Gene3D" id="3.30.930.10">
    <property type="entry name" value="Bira Bifunctional Protein, Domain 2"/>
    <property type="match status" value="1"/>
</dbReference>
<sequence length="418" mass="46203">MFRLKDTQHQNTAEFLSSAINIAEYYGFSSLEEVGKLPQIKAVDAVGAPGKQIEKRKIPSAAECESEMTFARRDERALVGAAKRCVSSLRDTGSRLLWRQFSGVSRERSNVPSVVLELHVVGSSGAIAEALLIIVADAIAAQAGVKQRVLSINSIGSTDSSNRYVRDIGAYLRKHIESISPTLRPRVSDDPLGVLIQLIERGHPATPRAPQSMEYLTEDERRKFWDLLEYLEVFGMPYELNPHVLGSRDCWVHSIFEIAGVDEETGARILLAYGGRYDPLAARFSVPPGGTGLVDGVPAAVISIACEIRGKTISKHVERAAPSLYFAHLGPEARRRSLGVMETLRKAQIPVYQSLLQERIGDQMEEAKRYSVPYILLMGHKEAMEGTILVRDVATNSQNAVELPELTNYLKRHRVVAT</sequence>
<dbReference type="EMBL" id="MFLD01000007">
    <property type="protein sequence ID" value="OGG60879.1"/>
    <property type="molecule type" value="Genomic_DNA"/>
</dbReference>
<dbReference type="GO" id="GO:0004821">
    <property type="term" value="F:histidine-tRNA ligase activity"/>
    <property type="evidence" value="ECO:0007669"/>
    <property type="project" value="TreeGrafter"/>
</dbReference>
<comment type="similarity">
    <text evidence="1">Belongs to the class-II aminoacyl-tRNA synthetase family.</text>
</comment>
<dbReference type="GO" id="GO:0005737">
    <property type="term" value="C:cytoplasm"/>
    <property type="evidence" value="ECO:0007669"/>
    <property type="project" value="InterPro"/>
</dbReference>
<gene>
    <name evidence="5" type="ORF">A3C86_00410</name>
</gene>
<evidence type="ECO:0000313" key="6">
    <source>
        <dbReference type="Proteomes" id="UP000178042"/>
    </source>
</evidence>
<dbReference type="SUPFAM" id="SSF55681">
    <property type="entry name" value="Class II aaRS and biotin synthetases"/>
    <property type="match status" value="1"/>
</dbReference>
<dbReference type="Pfam" id="PF03129">
    <property type="entry name" value="HGTP_anticodon"/>
    <property type="match status" value="1"/>
</dbReference>
<dbReference type="PANTHER" id="PTHR43707">
    <property type="entry name" value="HISTIDYL-TRNA SYNTHETASE"/>
    <property type="match status" value="1"/>
</dbReference>
<accession>A0A1F6DHD7</accession>
<dbReference type="AlphaFoldDB" id="A0A1F6DHD7"/>
<dbReference type="InterPro" id="IPR045864">
    <property type="entry name" value="aa-tRNA-synth_II/BPL/LPL"/>
</dbReference>
<name>A0A1F6DHD7_9BACT</name>
<organism evidence="5 6">
    <name type="scientific">Candidatus Kaiserbacteria bacterium RIFCSPHIGHO2_02_FULL_49_16</name>
    <dbReference type="NCBI Taxonomy" id="1798490"/>
    <lineage>
        <taxon>Bacteria</taxon>
        <taxon>Candidatus Kaiseribacteriota</taxon>
    </lineage>
</organism>
<dbReference type="SUPFAM" id="SSF52954">
    <property type="entry name" value="Class II aaRS ABD-related"/>
    <property type="match status" value="1"/>
</dbReference>
<feature type="domain" description="Anticodon-binding" evidence="4">
    <location>
        <begin position="334"/>
        <end position="412"/>
    </location>
</feature>
<dbReference type="InterPro" id="IPR004516">
    <property type="entry name" value="HisRS/HisZ"/>
</dbReference>
<keyword evidence="2" id="KW-0030">Aminoacyl-tRNA synthetase</keyword>